<evidence type="ECO:0000256" key="3">
    <source>
        <dbReference type="RuleBase" id="RU361235"/>
    </source>
</evidence>
<dbReference type="GeneID" id="81594795"/>
<evidence type="ECO:0000256" key="2">
    <source>
        <dbReference type="ARBA" id="ARBA00022801"/>
    </source>
</evidence>
<dbReference type="GO" id="GO:0072330">
    <property type="term" value="P:monocarboxylic acid biosynthetic process"/>
    <property type="evidence" value="ECO:0007669"/>
    <property type="project" value="UniProtKB-ARBA"/>
</dbReference>
<evidence type="ECO:0000256" key="1">
    <source>
        <dbReference type="ARBA" id="ARBA00005964"/>
    </source>
</evidence>
<reference evidence="5" key="1">
    <citation type="submission" date="2022-12" db="EMBL/GenBank/DDBJ databases">
        <authorList>
            <person name="Petersen C."/>
        </authorList>
    </citation>
    <scope>NUCLEOTIDE SEQUENCE</scope>
    <source>
        <strain evidence="5">IBT 16125</strain>
    </source>
</reference>
<dbReference type="Gene3D" id="3.40.50.1820">
    <property type="entry name" value="alpha/beta hydrolase"/>
    <property type="match status" value="1"/>
</dbReference>
<evidence type="ECO:0000313" key="6">
    <source>
        <dbReference type="Proteomes" id="UP001213681"/>
    </source>
</evidence>
<comment type="caution">
    <text evidence="5">The sequence shown here is derived from an EMBL/GenBank/DDBJ whole genome shotgun (WGS) entry which is preliminary data.</text>
</comment>
<dbReference type="PROSITE" id="PS00122">
    <property type="entry name" value="CARBOXYLESTERASE_B_1"/>
    <property type="match status" value="1"/>
</dbReference>
<keyword evidence="2 3" id="KW-0378">Hydrolase</keyword>
<feature type="domain" description="Carboxylesterase type B" evidence="4">
    <location>
        <begin position="24"/>
        <end position="521"/>
    </location>
</feature>
<evidence type="ECO:0000259" key="4">
    <source>
        <dbReference type="Pfam" id="PF00135"/>
    </source>
</evidence>
<dbReference type="InterPro" id="IPR002018">
    <property type="entry name" value="CarbesteraseB"/>
</dbReference>
<organism evidence="5 6">
    <name type="scientific">Penicillium daleae</name>
    <dbReference type="NCBI Taxonomy" id="63821"/>
    <lineage>
        <taxon>Eukaryota</taxon>
        <taxon>Fungi</taxon>
        <taxon>Dikarya</taxon>
        <taxon>Ascomycota</taxon>
        <taxon>Pezizomycotina</taxon>
        <taxon>Eurotiomycetes</taxon>
        <taxon>Eurotiomycetidae</taxon>
        <taxon>Eurotiales</taxon>
        <taxon>Aspergillaceae</taxon>
        <taxon>Penicillium</taxon>
    </lineage>
</organism>
<keyword evidence="6" id="KW-1185">Reference proteome</keyword>
<proteinExistence type="inferred from homology"/>
<feature type="signal peptide" evidence="3">
    <location>
        <begin position="1"/>
        <end position="17"/>
    </location>
</feature>
<evidence type="ECO:0000313" key="5">
    <source>
        <dbReference type="EMBL" id="KAJ5459617.1"/>
    </source>
</evidence>
<dbReference type="EMBL" id="JAPVEA010000002">
    <property type="protein sequence ID" value="KAJ5459617.1"/>
    <property type="molecule type" value="Genomic_DNA"/>
</dbReference>
<accession>A0AAD6CCR5</accession>
<dbReference type="PANTHER" id="PTHR11559">
    <property type="entry name" value="CARBOXYLESTERASE"/>
    <property type="match status" value="1"/>
</dbReference>
<dbReference type="InterPro" id="IPR019826">
    <property type="entry name" value="Carboxylesterase_B_AS"/>
</dbReference>
<dbReference type="SUPFAM" id="SSF53474">
    <property type="entry name" value="alpha/beta-Hydrolases"/>
    <property type="match status" value="1"/>
</dbReference>
<protein>
    <recommendedName>
        <fullName evidence="3">Carboxylic ester hydrolase</fullName>
        <ecNumber evidence="3">3.1.1.-</ecNumber>
    </recommendedName>
</protein>
<feature type="chain" id="PRO_5041770263" description="Carboxylic ester hydrolase" evidence="3">
    <location>
        <begin position="18"/>
        <end position="555"/>
    </location>
</feature>
<reference evidence="5" key="2">
    <citation type="journal article" date="2023" name="IMA Fungus">
        <title>Comparative genomic study of the Penicillium genus elucidates a diverse pangenome and 15 lateral gene transfer events.</title>
        <authorList>
            <person name="Petersen C."/>
            <person name="Sorensen T."/>
            <person name="Nielsen M.R."/>
            <person name="Sondergaard T.E."/>
            <person name="Sorensen J.L."/>
            <person name="Fitzpatrick D.A."/>
            <person name="Frisvad J.C."/>
            <person name="Nielsen K.L."/>
        </authorList>
    </citation>
    <scope>NUCLEOTIDE SEQUENCE</scope>
    <source>
        <strain evidence="5">IBT 16125</strain>
    </source>
</reference>
<dbReference type="FunFam" id="3.40.50.1820:FF:000292">
    <property type="entry name" value="Carboxylic ester hydrolase"/>
    <property type="match status" value="1"/>
</dbReference>
<dbReference type="RefSeq" id="XP_056768659.1">
    <property type="nucleotide sequence ID" value="XM_056904552.1"/>
</dbReference>
<comment type="similarity">
    <text evidence="1 3">Belongs to the type-B carboxylesterase/lipase family.</text>
</comment>
<dbReference type="AlphaFoldDB" id="A0AAD6CCR5"/>
<dbReference type="Pfam" id="PF00135">
    <property type="entry name" value="COesterase"/>
    <property type="match status" value="1"/>
</dbReference>
<dbReference type="Proteomes" id="UP001213681">
    <property type="component" value="Unassembled WGS sequence"/>
</dbReference>
<dbReference type="InterPro" id="IPR050309">
    <property type="entry name" value="Type-B_Carboxylest/Lipase"/>
</dbReference>
<dbReference type="EC" id="3.1.1.-" evidence="3"/>
<dbReference type="GO" id="GO:0017000">
    <property type="term" value="P:antibiotic biosynthetic process"/>
    <property type="evidence" value="ECO:0007669"/>
    <property type="project" value="UniProtKB-ARBA"/>
</dbReference>
<keyword evidence="3" id="KW-0732">Signal</keyword>
<name>A0AAD6CCR5_9EURO</name>
<gene>
    <name evidence="5" type="ORF">N7458_001169</name>
</gene>
<sequence>MFAIATGFLAAWAVAHAAPSGKSAPTVTVRNGTYTGVHSTSHGQDFFLGMPYAQQPVGNLRFTVPQSLNKSWDGSRDAKEYSDICVGYGTDSIWYPQSEACLTLNVIRDSSVKENSKLPVGVWIHGGGFFMGSGNDQRYNMSAIVANSYKIGKPFIAVTLNYRLSAWGFISSSEVSGSGNTNLGLRDQRLALHWIQENIAAFGGDPTKVTIWGESAGGMSVGYHLTAYGGRDDKLFRAGIMESGGSISANAGNFTTYQSSYDTLAASVNCSDAADSLQCLREVPFETLNSVLNGTDGSSDYNFSPVVDGDFMRNYGSVQLNNHEFVKVPIISGTNMDEGTAFGPTGINTTEQWYEYLTDGSLGKQLPTSIAKRVIELYPDDPSQGIPAFLGDQRVPSMGYEWRRTSAFAGDFTMHANRRRQCEAWSESSTPAYCYRFDVHSADVPLIVGATHFEEVSFVFHNIAGLGYHYGKPFAGVPQSYIDLSTMMTSMWASFIHDLNPNSGVVNKSIHWQAYGKDKPVDLLFSANTTSYMEGDTWRKEGIDYINSIAKAVWR</sequence>
<dbReference type="InterPro" id="IPR029058">
    <property type="entry name" value="AB_hydrolase_fold"/>
</dbReference>
<dbReference type="GO" id="GO:0016787">
    <property type="term" value="F:hydrolase activity"/>
    <property type="evidence" value="ECO:0007669"/>
    <property type="project" value="UniProtKB-KW"/>
</dbReference>